<evidence type="ECO:0000259" key="3">
    <source>
        <dbReference type="Pfam" id="PF02737"/>
    </source>
</evidence>
<dbReference type="OrthoDB" id="9771883at2"/>
<dbReference type="KEGG" id="ttf:THTE_3079"/>
<dbReference type="GO" id="GO:0016509">
    <property type="term" value="F:long-chain (3S)-3-hydroxyacyl-CoA dehydrogenase (NAD+) activity"/>
    <property type="evidence" value="ECO:0007669"/>
    <property type="project" value="TreeGrafter"/>
</dbReference>
<evidence type="ECO:0000313" key="5">
    <source>
        <dbReference type="Proteomes" id="UP000215086"/>
    </source>
</evidence>
<protein>
    <submittedName>
        <fullName evidence="4">3-hydroxybutyryl-CoA dehydrogenase</fullName>
        <ecNumber evidence="4">1.1.1.157</ecNumber>
    </submittedName>
</protein>
<dbReference type="PANTHER" id="PTHR43612">
    <property type="entry name" value="TRIFUNCTIONAL ENZYME SUBUNIT ALPHA"/>
    <property type="match status" value="1"/>
</dbReference>
<dbReference type="Gene3D" id="1.10.1040.50">
    <property type="match status" value="1"/>
</dbReference>
<dbReference type="Pfam" id="PF02737">
    <property type="entry name" value="3HCDH_N"/>
    <property type="match status" value="1"/>
</dbReference>
<dbReference type="SUPFAM" id="SSF51735">
    <property type="entry name" value="NAD(P)-binding Rossmann-fold domains"/>
    <property type="match status" value="1"/>
</dbReference>
<evidence type="ECO:0000259" key="2">
    <source>
        <dbReference type="Pfam" id="PF00725"/>
    </source>
</evidence>
<dbReference type="InterPro" id="IPR006176">
    <property type="entry name" value="3-OHacyl-CoA_DH_NAD-bd"/>
</dbReference>
<dbReference type="Gene3D" id="3.40.50.720">
    <property type="entry name" value="NAD(P)-binding Rossmann-like Domain"/>
    <property type="match status" value="1"/>
</dbReference>
<dbReference type="InterPro" id="IPR008927">
    <property type="entry name" value="6-PGluconate_DH-like_C_sf"/>
</dbReference>
<keyword evidence="5" id="KW-1185">Reference proteome</keyword>
<dbReference type="InterPro" id="IPR050136">
    <property type="entry name" value="FA_oxidation_alpha_subunit"/>
</dbReference>
<dbReference type="InterPro" id="IPR006108">
    <property type="entry name" value="3HC_DH_C"/>
</dbReference>
<feature type="domain" description="3-hydroxyacyl-CoA dehydrogenase C-terminal" evidence="2">
    <location>
        <begin position="243"/>
        <end position="336"/>
    </location>
</feature>
<organism evidence="4 5">
    <name type="scientific">Thermogutta terrifontis</name>
    <dbReference type="NCBI Taxonomy" id="1331910"/>
    <lineage>
        <taxon>Bacteria</taxon>
        <taxon>Pseudomonadati</taxon>
        <taxon>Planctomycetota</taxon>
        <taxon>Planctomycetia</taxon>
        <taxon>Pirellulales</taxon>
        <taxon>Thermoguttaceae</taxon>
        <taxon>Thermogutta</taxon>
    </lineage>
</organism>
<dbReference type="Proteomes" id="UP000215086">
    <property type="component" value="Chromosome"/>
</dbReference>
<proteinExistence type="predicted"/>
<reference evidence="4 5" key="1">
    <citation type="journal article" name="Front. Microbiol.">
        <title>Sugar Metabolism of the First Thermophilic Planctomycete Thermogutta terrifontis: Comparative Genomic and Transcriptomic Approaches.</title>
        <authorList>
            <person name="Elcheninov A.G."/>
            <person name="Menzel P."/>
            <person name="Gudbergsdottir S.R."/>
            <person name="Slesarev A.I."/>
            <person name="Kadnikov V.V."/>
            <person name="Krogh A."/>
            <person name="Bonch-Osmolovskaya E.A."/>
            <person name="Peng X."/>
            <person name="Kublanov I.V."/>
        </authorList>
    </citation>
    <scope>NUCLEOTIDE SEQUENCE [LARGE SCALE GENOMIC DNA]</scope>
    <source>
        <strain evidence="4 5">R1</strain>
    </source>
</reference>
<dbReference type="SUPFAM" id="SSF48179">
    <property type="entry name" value="6-phosphogluconate dehydrogenase C-terminal domain-like"/>
    <property type="match status" value="2"/>
</dbReference>
<keyword evidence="1 4" id="KW-0560">Oxidoreductase</keyword>
<accession>A0A286RI93</accession>
<dbReference type="AlphaFoldDB" id="A0A286RI93"/>
<dbReference type="EMBL" id="CP018477">
    <property type="protein sequence ID" value="ASV75681.1"/>
    <property type="molecule type" value="Genomic_DNA"/>
</dbReference>
<dbReference type="Pfam" id="PF00725">
    <property type="entry name" value="3HCDH"/>
    <property type="match status" value="1"/>
</dbReference>
<dbReference type="GO" id="GO:0070403">
    <property type="term" value="F:NAD+ binding"/>
    <property type="evidence" value="ECO:0007669"/>
    <property type="project" value="InterPro"/>
</dbReference>
<dbReference type="GO" id="GO:0004300">
    <property type="term" value="F:enoyl-CoA hydratase activity"/>
    <property type="evidence" value="ECO:0007669"/>
    <property type="project" value="TreeGrafter"/>
</dbReference>
<evidence type="ECO:0000313" key="4">
    <source>
        <dbReference type="EMBL" id="ASV75681.1"/>
    </source>
</evidence>
<name>A0A286RI93_9BACT</name>
<dbReference type="RefSeq" id="WP_095415673.1">
    <property type="nucleotide sequence ID" value="NZ_CP018477.1"/>
</dbReference>
<dbReference type="PANTHER" id="PTHR43612:SF3">
    <property type="entry name" value="TRIFUNCTIONAL ENZYME SUBUNIT ALPHA, MITOCHONDRIAL"/>
    <property type="match status" value="1"/>
</dbReference>
<feature type="domain" description="3-hydroxyacyl-CoA dehydrogenase NAD binding" evidence="3">
    <location>
        <begin position="67"/>
        <end position="240"/>
    </location>
</feature>
<sequence>MTLPVIDPEAATRYLASSVRLCLQRAIREAGEPTDLIGQIPETFSPESLASVLECVAQNTPTPFSRVGIVGAGLMGISIAACHLRRGCEVVLFDNAPEALATAPQRVRHELEFQIRDASQISAFLSHLHCASDLHHLADCACVIEAVPENLPLKQAIFKQLEDLVPPDRVFLTNTSTIPVGRLAKELRGPQRLMGLHFLHPVRERPVVEVIGHRQTEPLLAVSVMRQALALGKLPLTVSDSPGFVVNRLLFAYLDEALRSLADGAGIPALDESALRVGFAMGPLRIMDEIGLDTVWAAGRILWEAFPDRIQASPILVTLLKHKRLGRKTGRGFYQYSDVTSWTASPETDSTVEKLLAPWVTTPSTSVTEQMSERLLAAMVGEALSLVQEGVVKEWPMIDVAAVCGLGFPARYGGPVYLAVSQDPTAGLAWMAECLSHTLPDSKLRKFAALVASLREHVSIPPP</sequence>
<dbReference type="GO" id="GO:0008691">
    <property type="term" value="F:3-hydroxybutyryl-CoA dehydrogenase activity"/>
    <property type="evidence" value="ECO:0007669"/>
    <property type="project" value="UniProtKB-EC"/>
</dbReference>
<gene>
    <name evidence="4" type="ORF">THTE_3079</name>
</gene>
<dbReference type="InterPro" id="IPR036291">
    <property type="entry name" value="NAD(P)-bd_dom_sf"/>
</dbReference>
<dbReference type="EC" id="1.1.1.157" evidence="4"/>
<dbReference type="GO" id="GO:0006635">
    <property type="term" value="P:fatty acid beta-oxidation"/>
    <property type="evidence" value="ECO:0007669"/>
    <property type="project" value="TreeGrafter"/>
</dbReference>
<evidence type="ECO:0000256" key="1">
    <source>
        <dbReference type="ARBA" id="ARBA00023002"/>
    </source>
</evidence>